<dbReference type="NCBIfam" id="NF033788">
    <property type="entry name" value="HTH_metalloreg"/>
    <property type="match status" value="1"/>
</dbReference>
<evidence type="ECO:0000259" key="5">
    <source>
        <dbReference type="PROSITE" id="PS50987"/>
    </source>
</evidence>
<protein>
    <recommendedName>
        <fullName evidence="5">HTH arsR-type domain-containing protein</fullName>
    </recommendedName>
</protein>
<keyword evidence="7" id="KW-1185">Reference proteome</keyword>
<reference evidence="6 7" key="1">
    <citation type="journal article" date="2012" name="BMC Genomics">
        <title>Complete genome sequence of Saccharothrix espanaensis DSM 44229T and comparison to the other completely sequenced Pseudonocardiaceae.</title>
        <authorList>
            <person name="Strobel T."/>
            <person name="Al-Dilaimi A."/>
            <person name="Blom J."/>
            <person name="Gessner A."/>
            <person name="Kalinowski J."/>
            <person name="Luzhetska M."/>
            <person name="Puhler A."/>
            <person name="Szczepanowski R."/>
            <person name="Bechthold A."/>
            <person name="Ruckert C."/>
        </authorList>
    </citation>
    <scope>NUCLEOTIDE SEQUENCE [LARGE SCALE GENOMIC DNA]</scope>
    <source>
        <strain evidence="7">ATCC 51144 / DSM 44229 / JCM 9112 / NBRC 15066 / NRRL 15764</strain>
    </source>
</reference>
<evidence type="ECO:0000256" key="1">
    <source>
        <dbReference type="ARBA" id="ARBA00023015"/>
    </source>
</evidence>
<dbReference type="Proteomes" id="UP000006281">
    <property type="component" value="Chromosome"/>
</dbReference>
<name>K0K672_SACES</name>
<dbReference type="InterPro" id="IPR036390">
    <property type="entry name" value="WH_DNA-bd_sf"/>
</dbReference>
<proteinExistence type="predicted"/>
<dbReference type="PRINTS" id="PR00778">
    <property type="entry name" value="HTHARSR"/>
</dbReference>
<dbReference type="SUPFAM" id="SSF46785">
    <property type="entry name" value="Winged helix' DNA-binding domain"/>
    <property type="match status" value="1"/>
</dbReference>
<dbReference type="InterPro" id="IPR001845">
    <property type="entry name" value="HTH_ArsR_DNA-bd_dom"/>
</dbReference>
<dbReference type="GO" id="GO:0003700">
    <property type="term" value="F:DNA-binding transcription factor activity"/>
    <property type="evidence" value="ECO:0007669"/>
    <property type="project" value="InterPro"/>
</dbReference>
<keyword evidence="3" id="KW-0804">Transcription</keyword>
<dbReference type="InterPro" id="IPR036388">
    <property type="entry name" value="WH-like_DNA-bd_sf"/>
</dbReference>
<dbReference type="PROSITE" id="PS50987">
    <property type="entry name" value="HTH_ARSR_2"/>
    <property type="match status" value="1"/>
</dbReference>
<dbReference type="InterPro" id="IPR051081">
    <property type="entry name" value="HTH_MetalResp_TranReg"/>
</dbReference>
<dbReference type="PANTHER" id="PTHR33154:SF12">
    <property type="entry name" value="TRANSCRIPTIONAL REGULATORY PROTEIN"/>
    <property type="match status" value="1"/>
</dbReference>
<dbReference type="GO" id="GO:0003677">
    <property type="term" value="F:DNA binding"/>
    <property type="evidence" value="ECO:0007669"/>
    <property type="project" value="UniProtKB-KW"/>
</dbReference>
<dbReference type="HOGENOM" id="CLU_097806_4_2_11"/>
<dbReference type="eggNOG" id="COG0640">
    <property type="taxonomic scope" value="Bacteria"/>
</dbReference>
<feature type="compositionally biased region" description="Low complexity" evidence="4">
    <location>
        <begin position="10"/>
        <end position="19"/>
    </location>
</feature>
<dbReference type="AlphaFoldDB" id="K0K672"/>
<dbReference type="SMART" id="SM00418">
    <property type="entry name" value="HTH_ARSR"/>
    <property type="match status" value="1"/>
</dbReference>
<evidence type="ECO:0000256" key="4">
    <source>
        <dbReference type="SAM" id="MobiDB-lite"/>
    </source>
</evidence>
<dbReference type="STRING" id="1179773.BN6_65680"/>
<dbReference type="EMBL" id="HE804045">
    <property type="protein sequence ID" value="CCH33806.1"/>
    <property type="molecule type" value="Genomic_DNA"/>
</dbReference>
<feature type="region of interest" description="Disordered" evidence="4">
    <location>
        <begin position="1"/>
        <end position="27"/>
    </location>
</feature>
<organism evidence="6 7">
    <name type="scientific">Saccharothrix espanaensis (strain ATCC 51144 / DSM 44229 / JCM 9112 / NBRC 15066 / NRRL 15764)</name>
    <dbReference type="NCBI Taxonomy" id="1179773"/>
    <lineage>
        <taxon>Bacteria</taxon>
        <taxon>Bacillati</taxon>
        <taxon>Actinomycetota</taxon>
        <taxon>Actinomycetes</taxon>
        <taxon>Pseudonocardiales</taxon>
        <taxon>Pseudonocardiaceae</taxon>
        <taxon>Saccharothrix</taxon>
    </lineage>
</organism>
<keyword evidence="2" id="KW-0238">DNA-binding</keyword>
<dbReference type="PATRIC" id="fig|1179773.3.peg.6618"/>
<dbReference type="KEGG" id="sesp:BN6_65680"/>
<sequence length="130" mass="14103">MTSRSRPRRTQAPPRTRQAGGAVPVPTIDEPQAADIDLCAVLHALSDPTRLAVVLQIEADGERCCGALAVDVAKSTLSQHLRVLREAGVTRTRACGNQRWVSLRREDLDALFPGLLDVVLRAADRTTAVR</sequence>
<evidence type="ECO:0000313" key="7">
    <source>
        <dbReference type="Proteomes" id="UP000006281"/>
    </source>
</evidence>
<dbReference type="InterPro" id="IPR011991">
    <property type="entry name" value="ArsR-like_HTH"/>
</dbReference>
<dbReference type="CDD" id="cd00090">
    <property type="entry name" value="HTH_ARSR"/>
    <property type="match status" value="1"/>
</dbReference>
<evidence type="ECO:0000256" key="3">
    <source>
        <dbReference type="ARBA" id="ARBA00023163"/>
    </source>
</evidence>
<dbReference type="PANTHER" id="PTHR33154">
    <property type="entry name" value="TRANSCRIPTIONAL REGULATOR, ARSR FAMILY"/>
    <property type="match status" value="1"/>
</dbReference>
<dbReference type="Pfam" id="PF12840">
    <property type="entry name" value="HTH_20"/>
    <property type="match status" value="1"/>
</dbReference>
<evidence type="ECO:0000313" key="6">
    <source>
        <dbReference type="EMBL" id="CCH33806.1"/>
    </source>
</evidence>
<dbReference type="Gene3D" id="1.10.10.10">
    <property type="entry name" value="Winged helix-like DNA-binding domain superfamily/Winged helix DNA-binding domain"/>
    <property type="match status" value="1"/>
</dbReference>
<accession>K0K672</accession>
<dbReference type="BioCyc" id="SESP1179773:BN6_RS31625-MONOMER"/>
<gene>
    <name evidence="6" type="ordered locus">BN6_65680</name>
</gene>
<keyword evidence="1" id="KW-0805">Transcription regulation</keyword>
<evidence type="ECO:0000256" key="2">
    <source>
        <dbReference type="ARBA" id="ARBA00023125"/>
    </source>
</evidence>
<feature type="domain" description="HTH arsR-type" evidence="5">
    <location>
        <begin position="30"/>
        <end position="123"/>
    </location>
</feature>